<evidence type="ECO:0000313" key="1">
    <source>
        <dbReference type="EMBL" id="UXH46083.1"/>
    </source>
</evidence>
<name>A0ACD4CBV8_9BACI</name>
<proteinExistence type="predicted"/>
<sequence length="181" mass="20995">MNRIEIRTISEFDLDGDVQGHLQRLLCECFGGDYPVDRIYFKQKPHLRFLAYIEDTLVGHIACDYRVMNLNGERINVLSLIDVCVSSTMRSKGIGSQLLRKIDEFCHDRDIDYIVLFADDPDLYERNGFQRVRNRCKWLKINDKDQTTYGIGHEVIDELMVKAVGEKGWEEGELDLIGYLG</sequence>
<dbReference type="Proteomes" id="UP001064027">
    <property type="component" value="Chromosome"/>
</dbReference>
<accession>A0ACD4CBV8</accession>
<organism evidence="1 2">
    <name type="scientific">Rossellomorea vietnamensis</name>
    <dbReference type="NCBI Taxonomy" id="218284"/>
    <lineage>
        <taxon>Bacteria</taxon>
        <taxon>Bacillati</taxon>
        <taxon>Bacillota</taxon>
        <taxon>Bacilli</taxon>
        <taxon>Bacillales</taxon>
        <taxon>Bacillaceae</taxon>
        <taxon>Rossellomorea</taxon>
    </lineage>
</organism>
<protein>
    <submittedName>
        <fullName evidence="1">GNAT family N-acetyltransferase</fullName>
    </submittedName>
</protein>
<dbReference type="EMBL" id="CP104558">
    <property type="protein sequence ID" value="UXH46083.1"/>
    <property type="molecule type" value="Genomic_DNA"/>
</dbReference>
<evidence type="ECO:0000313" key="2">
    <source>
        <dbReference type="Proteomes" id="UP001064027"/>
    </source>
</evidence>
<reference evidence="1" key="1">
    <citation type="submission" date="2022-09" db="EMBL/GenBank/DDBJ databases">
        <title>Complete genome sequence of Rossellomorea vietnamensis strain RL-WG62, a newly isolated PGPR with the potential for plant salinity stress alleviation.</title>
        <authorList>
            <person name="Ren L."/>
            <person name="Wang G."/>
            <person name="Hu H."/>
        </authorList>
    </citation>
    <scope>NUCLEOTIDE SEQUENCE</scope>
    <source>
        <strain evidence="1">RL-WG62</strain>
    </source>
</reference>
<keyword evidence="2" id="KW-1185">Reference proteome</keyword>
<gene>
    <name evidence="1" type="ORF">N5C46_08570</name>
</gene>